<evidence type="ECO:0000313" key="4">
    <source>
        <dbReference type="Proteomes" id="UP000033900"/>
    </source>
</evidence>
<evidence type="ECO:0000313" key="3">
    <source>
        <dbReference type="EMBL" id="KJL46105.1"/>
    </source>
</evidence>
<dbReference type="AlphaFoldDB" id="A0A0M2HH84"/>
<evidence type="ECO:0000256" key="2">
    <source>
        <dbReference type="SAM" id="Phobius"/>
    </source>
</evidence>
<keyword evidence="4" id="KW-1185">Reference proteome</keyword>
<feature type="compositionally biased region" description="Low complexity" evidence="1">
    <location>
        <begin position="92"/>
        <end position="111"/>
    </location>
</feature>
<proteinExistence type="predicted"/>
<comment type="caution">
    <text evidence="3">The sequence shown here is derived from an EMBL/GenBank/DDBJ whole genome shotgun (WGS) entry which is preliminary data.</text>
</comment>
<evidence type="ECO:0000256" key="1">
    <source>
        <dbReference type="SAM" id="MobiDB-lite"/>
    </source>
</evidence>
<sequence>MPAHALSEPTPVFVDPRGRRRRWAVIAAWIGSAVAATYLALVVSALLGGPTINAPFFPTSIGESVALPRPLPSPVTPPSESPAPIATEESDPVVTTTTATTSETAAAPPADVSEPAATAPASDAPGNSESAPGQTVSATSPGADNRAAVPDPHSTGRPQP</sequence>
<feature type="compositionally biased region" description="Pro residues" evidence="1">
    <location>
        <begin position="69"/>
        <end position="81"/>
    </location>
</feature>
<dbReference type="Proteomes" id="UP000033900">
    <property type="component" value="Unassembled WGS sequence"/>
</dbReference>
<protein>
    <submittedName>
        <fullName evidence="3">Uncharacterized protein</fullName>
    </submittedName>
</protein>
<keyword evidence="2" id="KW-1133">Transmembrane helix</keyword>
<accession>A0A0M2HH84</accession>
<reference evidence="3 4" key="1">
    <citation type="submission" date="2015-02" db="EMBL/GenBank/DDBJ databases">
        <title>Draft genome sequences of ten Microbacterium spp. with emphasis on heavy metal contaminated environments.</title>
        <authorList>
            <person name="Corretto E."/>
        </authorList>
    </citation>
    <scope>NUCLEOTIDE SEQUENCE [LARGE SCALE GENOMIC DNA]</scope>
    <source>
        <strain evidence="3 4">SA35</strain>
    </source>
</reference>
<feature type="region of interest" description="Disordered" evidence="1">
    <location>
        <begin position="59"/>
        <end position="160"/>
    </location>
</feature>
<dbReference type="EMBL" id="JYJB01000010">
    <property type="protein sequence ID" value="KJL46105.1"/>
    <property type="molecule type" value="Genomic_DNA"/>
</dbReference>
<keyword evidence="2" id="KW-0472">Membrane</keyword>
<organism evidence="3 4">
    <name type="scientific">Microbacterium hydrocarbonoxydans</name>
    <dbReference type="NCBI Taxonomy" id="273678"/>
    <lineage>
        <taxon>Bacteria</taxon>
        <taxon>Bacillati</taxon>
        <taxon>Actinomycetota</taxon>
        <taxon>Actinomycetes</taxon>
        <taxon>Micrococcales</taxon>
        <taxon>Microbacteriaceae</taxon>
        <taxon>Microbacterium</taxon>
    </lineage>
</organism>
<keyword evidence="2" id="KW-0812">Transmembrane</keyword>
<dbReference type="PATRIC" id="fig|273678.4.peg.2731"/>
<name>A0A0M2HH84_9MICO</name>
<feature type="compositionally biased region" description="Polar residues" evidence="1">
    <location>
        <begin position="125"/>
        <end position="142"/>
    </location>
</feature>
<dbReference type="STRING" id="273678.RS84_02728"/>
<dbReference type="RefSeq" id="WP_152641831.1">
    <property type="nucleotide sequence ID" value="NZ_JYJB01000010.1"/>
</dbReference>
<gene>
    <name evidence="3" type="ORF">RS84_02728</name>
</gene>
<feature type="transmembrane region" description="Helical" evidence="2">
    <location>
        <begin position="23"/>
        <end position="47"/>
    </location>
</feature>